<protein>
    <submittedName>
        <fullName evidence="2">Uncharacterized protein</fullName>
    </submittedName>
</protein>
<evidence type="ECO:0000313" key="2">
    <source>
        <dbReference type="EMBL" id="KZV49614.1"/>
    </source>
</evidence>
<evidence type="ECO:0000313" key="3">
    <source>
        <dbReference type="Proteomes" id="UP000250235"/>
    </source>
</evidence>
<feature type="region of interest" description="Disordered" evidence="1">
    <location>
        <begin position="45"/>
        <end position="78"/>
    </location>
</feature>
<keyword evidence="3" id="KW-1185">Reference proteome</keyword>
<dbReference type="EMBL" id="KQ993000">
    <property type="protein sequence ID" value="KZV49614.1"/>
    <property type="molecule type" value="Genomic_DNA"/>
</dbReference>
<name>A0A2Z7CXZ1_9LAMI</name>
<dbReference type="Proteomes" id="UP000250235">
    <property type="component" value="Unassembled WGS sequence"/>
</dbReference>
<evidence type="ECO:0000256" key="1">
    <source>
        <dbReference type="SAM" id="MobiDB-lite"/>
    </source>
</evidence>
<organism evidence="2 3">
    <name type="scientific">Dorcoceras hygrometricum</name>
    <dbReference type="NCBI Taxonomy" id="472368"/>
    <lineage>
        <taxon>Eukaryota</taxon>
        <taxon>Viridiplantae</taxon>
        <taxon>Streptophyta</taxon>
        <taxon>Embryophyta</taxon>
        <taxon>Tracheophyta</taxon>
        <taxon>Spermatophyta</taxon>
        <taxon>Magnoliopsida</taxon>
        <taxon>eudicotyledons</taxon>
        <taxon>Gunneridae</taxon>
        <taxon>Pentapetalae</taxon>
        <taxon>asterids</taxon>
        <taxon>lamiids</taxon>
        <taxon>Lamiales</taxon>
        <taxon>Gesneriaceae</taxon>
        <taxon>Didymocarpoideae</taxon>
        <taxon>Trichosporeae</taxon>
        <taxon>Loxocarpinae</taxon>
        <taxon>Dorcoceras</taxon>
    </lineage>
</organism>
<accession>A0A2Z7CXZ1</accession>
<feature type="compositionally biased region" description="Basic and acidic residues" evidence="1">
    <location>
        <begin position="62"/>
        <end position="72"/>
    </location>
</feature>
<gene>
    <name evidence="2" type="ORF">F511_26045</name>
</gene>
<proteinExistence type="predicted"/>
<dbReference type="AlphaFoldDB" id="A0A2Z7CXZ1"/>
<sequence length="227" mass="25596">MLTQKLTLAEERTHRLFSKASKSSSFAFPLPAQYNRLKRVANERAMQGESSATKISKNRGWMRRETAVEKSRSKQKAFARKHFKTTPFQLIKTTPKQSPADNSSRKQNDHLLITALSFQNISSAGREKSLKTTTHLLIQTTSLWLRKHCYQQLISQTKSSKRSVSTNSNDAASQHSYLRACWSAATIATQTTTSSKEYVTPTSSYLSIALATDSTNHQLITVHKRLC</sequence>
<reference evidence="2 3" key="1">
    <citation type="journal article" date="2015" name="Proc. Natl. Acad. Sci. U.S.A.">
        <title>The resurrection genome of Boea hygrometrica: A blueprint for survival of dehydration.</title>
        <authorList>
            <person name="Xiao L."/>
            <person name="Yang G."/>
            <person name="Zhang L."/>
            <person name="Yang X."/>
            <person name="Zhao S."/>
            <person name="Ji Z."/>
            <person name="Zhou Q."/>
            <person name="Hu M."/>
            <person name="Wang Y."/>
            <person name="Chen M."/>
            <person name="Xu Y."/>
            <person name="Jin H."/>
            <person name="Xiao X."/>
            <person name="Hu G."/>
            <person name="Bao F."/>
            <person name="Hu Y."/>
            <person name="Wan P."/>
            <person name="Li L."/>
            <person name="Deng X."/>
            <person name="Kuang T."/>
            <person name="Xiang C."/>
            <person name="Zhu J.K."/>
            <person name="Oliver M.J."/>
            <person name="He Y."/>
        </authorList>
    </citation>
    <scope>NUCLEOTIDE SEQUENCE [LARGE SCALE GENOMIC DNA]</scope>
    <source>
        <strain evidence="3">cv. XS01</strain>
    </source>
</reference>